<dbReference type="EnsemblPlants" id="PGSC0003DMT400092223">
    <property type="protein sequence ID" value="PGSC0003DMT400092223"/>
    <property type="gene ID" value="PGSC0003DMG400041794"/>
</dbReference>
<name>M1DPC6_SOLTU</name>
<sequence length="137" mass="15485">MTNQDGLWSDQRNMGWWVSEVDLSENTSFWCRVDTGFHVNSSYGLTYRLKGICQKNARANVNQEAPPQAPHVPVHPLAEQVTNAEFRDVFQVLAQAMTVQVNREVAVPLNPNVGTMATRVRDFTRINPSEFHGSKVE</sequence>
<accession>M1DPC6</accession>
<dbReference type="PaxDb" id="4113-PGSC0003DMT400092223"/>
<proteinExistence type="predicted"/>
<reference evidence="2" key="1">
    <citation type="journal article" date="2011" name="Nature">
        <title>Genome sequence and analysis of the tuber crop potato.</title>
        <authorList>
            <consortium name="The Potato Genome Sequencing Consortium"/>
        </authorList>
    </citation>
    <scope>NUCLEOTIDE SEQUENCE [LARGE SCALE GENOMIC DNA]</scope>
    <source>
        <strain evidence="2">cv. DM1-3 516 R44</strain>
    </source>
</reference>
<evidence type="ECO:0000313" key="2">
    <source>
        <dbReference type="Proteomes" id="UP000011115"/>
    </source>
</evidence>
<dbReference type="AlphaFoldDB" id="M1DPC6"/>
<evidence type="ECO:0008006" key="3">
    <source>
        <dbReference type="Google" id="ProtNLM"/>
    </source>
</evidence>
<reference evidence="1" key="2">
    <citation type="submission" date="2015-06" db="UniProtKB">
        <authorList>
            <consortium name="EnsemblPlants"/>
        </authorList>
    </citation>
    <scope>IDENTIFICATION</scope>
    <source>
        <strain evidence="1">DM1-3 516 R44</strain>
    </source>
</reference>
<protein>
    <recommendedName>
        <fullName evidence="3">Gag-pol polyprotein</fullName>
    </recommendedName>
</protein>
<dbReference type="InParanoid" id="M1DPC6"/>
<dbReference type="Proteomes" id="UP000011115">
    <property type="component" value="Unassembled WGS sequence"/>
</dbReference>
<keyword evidence="2" id="KW-1185">Reference proteome</keyword>
<dbReference type="Gramene" id="PGSC0003DMT400092223">
    <property type="protein sequence ID" value="PGSC0003DMT400092223"/>
    <property type="gene ID" value="PGSC0003DMG400041794"/>
</dbReference>
<evidence type="ECO:0000313" key="1">
    <source>
        <dbReference type="EnsemblPlants" id="PGSC0003DMT400092223"/>
    </source>
</evidence>
<organism evidence="1 2">
    <name type="scientific">Solanum tuberosum</name>
    <name type="common">Potato</name>
    <dbReference type="NCBI Taxonomy" id="4113"/>
    <lineage>
        <taxon>Eukaryota</taxon>
        <taxon>Viridiplantae</taxon>
        <taxon>Streptophyta</taxon>
        <taxon>Embryophyta</taxon>
        <taxon>Tracheophyta</taxon>
        <taxon>Spermatophyta</taxon>
        <taxon>Magnoliopsida</taxon>
        <taxon>eudicotyledons</taxon>
        <taxon>Gunneridae</taxon>
        <taxon>Pentapetalae</taxon>
        <taxon>asterids</taxon>
        <taxon>lamiids</taxon>
        <taxon>Solanales</taxon>
        <taxon>Solanaceae</taxon>
        <taxon>Solanoideae</taxon>
        <taxon>Solaneae</taxon>
        <taxon>Solanum</taxon>
    </lineage>
</organism>
<dbReference type="HOGENOM" id="CLU_1868775_0_0_1"/>